<gene>
    <name evidence="5" type="ORF">ABW06_22430</name>
    <name evidence="4" type="ORF">QEG54_003944</name>
    <name evidence="6" type="ORF">RBJ30_18300</name>
</gene>
<dbReference type="GeneID" id="61382880"/>
<dbReference type="PANTHER" id="PTHR34977">
    <property type="entry name" value="UPF0337 PROTEIN YJBJ"/>
    <property type="match status" value="1"/>
</dbReference>
<evidence type="ECO:0000256" key="2">
    <source>
        <dbReference type="ARBA" id="ARBA00021361"/>
    </source>
</evidence>
<dbReference type="eggNOG" id="COG3237">
    <property type="taxonomic scope" value="Bacteria"/>
</dbReference>
<feature type="domain" description="CsbD-like" evidence="3">
    <location>
        <begin position="4"/>
        <end position="56"/>
    </location>
</feature>
<dbReference type="SUPFAM" id="SSF69047">
    <property type="entry name" value="Hypothetical protein YjbJ"/>
    <property type="match status" value="1"/>
</dbReference>
<protein>
    <recommendedName>
        <fullName evidence="2">UPF0337 protein YjbJ</fullName>
    </recommendedName>
</protein>
<dbReference type="AlphaFoldDB" id="A0A089QYA1"/>
<dbReference type="EMBL" id="JAVDNV010000014">
    <property type="protein sequence ID" value="MDQ2311037.1"/>
    <property type="molecule type" value="Genomic_DNA"/>
</dbReference>
<dbReference type="RefSeq" id="WP_043081668.1">
    <property type="nucleotide sequence ID" value="NZ_CACVCI010000001.1"/>
</dbReference>
<proteinExistence type="inferred from homology"/>
<dbReference type="EMBL" id="ABLOKC030000025">
    <property type="protein sequence ID" value="EML1473152.1"/>
    <property type="molecule type" value="Genomic_DNA"/>
</dbReference>
<comment type="caution">
    <text evidence="5">The sequence shown here is derived from an EMBL/GenBank/DDBJ whole genome shotgun (WGS) entry which is preliminary data.</text>
</comment>
<evidence type="ECO:0000313" key="4">
    <source>
        <dbReference type="EMBL" id="EML1473152.1"/>
    </source>
</evidence>
<dbReference type="KEGG" id="pge:LG71_05535"/>
<evidence type="ECO:0000313" key="7">
    <source>
        <dbReference type="Proteomes" id="UP000036196"/>
    </source>
</evidence>
<dbReference type="Pfam" id="PF05532">
    <property type="entry name" value="CsbD"/>
    <property type="match status" value="1"/>
</dbReference>
<organism evidence="5 7">
    <name type="scientific">Pluralibacter gergoviae</name>
    <name type="common">Enterobacter gergoviae</name>
    <dbReference type="NCBI Taxonomy" id="61647"/>
    <lineage>
        <taxon>Bacteria</taxon>
        <taxon>Pseudomonadati</taxon>
        <taxon>Pseudomonadota</taxon>
        <taxon>Gammaproteobacteria</taxon>
        <taxon>Enterobacterales</taxon>
        <taxon>Enterobacteriaceae</taxon>
        <taxon>Pluralibacter</taxon>
    </lineage>
</organism>
<reference evidence="5 7" key="1">
    <citation type="submission" date="2015-05" db="EMBL/GenBank/DDBJ databases">
        <title>Genome sequences of Pluralibacter gergoviae.</title>
        <authorList>
            <person name="Greninger A.L."/>
            <person name="Miller S."/>
        </authorList>
    </citation>
    <scope>NUCLEOTIDE SEQUENCE [LARGE SCALE GENOMIC DNA]</scope>
    <source>
        <strain evidence="5 7">JS81F13</strain>
    </source>
</reference>
<sequence>MNKDQASGNWKQIKGKVKEKWGKLTDDDFQVMEGKRDQLVGKIQERYGYGKDQAEKEVKDWETHNDYRW</sequence>
<dbReference type="EMBL" id="LDZF01000032">
    <property type="protein sequence ID" value="KMK11208.1"/>
    <property type="molecule type" value="Genomic_DNA"/>
</dbReference>
<evidence type="ECO:0000259" key="3">
    <source>
        <dbReference type="Pfam" id="PF05532"/>
    </source>
</evidence>
<dbReference type="OrthoDB" id="9796058at2"/>
<accession>A0A089QYA1</accession>
<reference evidence="6" key="2">
    <citation type="submission" date="2023-08" db="EMBL/GenBank/DDBJ databases">
        <title>WGS of pathogenic bacterial species, Los Angeles County Public Health Laboratories.</title>
        <authorList>
            <person name="Garrigues J.M."/>
            <person name="Green N.M."/>
        </authorList>
    </citation>
    <scope>NUCLEOTIDE SEQUENCE</scope>
    <source>
        <strain evidence="6">LACPHL-BACT-2023-00068</strain>
    </source>
</reference>
<dbReference type="STRING" id="61647.LG71_05535"/>
<evidence type="ECO:0000313" key="6">
    <source>
        <dbReference type="EMBL" id="MDQ2311037.1"/>
    </source>
</evidence>
<dbReference type="PATRIC" id="fig|61647.13.peg.2290"/>
<evidence type="ECO:0000256" key="1">
    <source>
        <dbReference type="ARBA" id="ARBA00009129"/>
    </source>
</evidence>
<reference evidence="4" key="3">
    <citation type="submission" date="2024-02" db="EMBL/GenBank/DDBJ databases">
        <authorList>
            <consortium name="Clinical and Environmental Microbiology Branch: Whole genome sequencing antimicrobial resistance pathogens in the healthcare setting"/>
        </authorList>
    </citation>
    <scope>NUCLEOTIDE SEQUENCE</scope>
    <source>
        <strain evidence="4">2021DK-00143</strain>
    </source>
</reference>
<keyword evidence="7" id="KW-1185">Reference proteome</keyword>
<dbReference type="PANTHER" id="PTHR34977:SF1">
    <property type="entry name" value="UPF0337 PROTEIN YJBJ"/>
    <property type="match status" value="1"/>
</dbReference>
<dbReference type="InterPro" id="IPR008462">
    <property type="entry name" value="CsbD"/>
</dbReference>
<dbReference type="Proteomes" id="UP000036196">
    <property type="component" value="Unassembled WGS sequence"/>
</dbReference>
<dbReference type="InterPro" id="IPR026042">
    <property type="entry name" value="YjbJ"/>
</dbReference>
<comment type="similarity">
    <text evidence="1">Belongs to the UPF0337 (CsbD) family.</text>
</comment>
<dbReference type="InterPro" id="IPR050423">
    <property type="entry name" value="UPF0337_stress_rsp"/>
</dbReference>
<dbReference type="NCBIfam" id="NF007748">
    <property type="entry name" value="PRK10428.1"/>
    <property type="match status" value="1"/>
</dbReference>
<dbReference type="Proteomes" id="UP001236270">
    <property type="component" value="Unassembled WGS sequence"/>
</dbReference>
<dbReference type="Gene3D" id="1.10.1470.10">
    <property type="entry name" value="YjbJ"/>
    <property type="match status" value="1"/>
</dbReference>
<dbReference type="InterPro" id="IPR036629">
    <property type="entry name" value="YjbJ_sf"/>
</dbReference>
<dbReference type="PIRSF" id="PIRSF039008">
    <property type="entry name" value="YjbJ"/>
    <property type="match status" value="1"/>
</dbReference>
<name>A0A089QYA1_PLUGE</name>
<evidence type="ECO:0000313" key="5">
    <source>
        <dbReference type="EMBL" id="KMK11208.1"/>
    </source>
</evidence>